<organism evidence="6 7">
    <name type="scientific">Coemansia interrupta</name>
    <dbReference type="NCBI Taxonomy" id="1126814"/>
    <lineage>
        <taxon>Eukaryota</taxon>
        <taxon>Fungi</taxon>
        <taxon>Fungi incertae sedis</taxon>
        <taxon>Zoopagomycota</taxon>
        <taxon>Kickxellomycotina</taxon>
        <taxon>Kickxellomycetes</taxon>
        <taxon>Kickxellales</taxon>
        <taxon>Kickxellaceae</taxon>
        <taxon>Coemansia</taxon>
    </lineage>
</organism>
<evidence type="ECO:0000256" key="5">
    <source>
        <dbReference type="SAM" id="Phobius"/>
    </source>
</evidence>
<feature type="transmembrane region" description="Helical" evidence="5">
    <location>
        <begin position="149"/>
        <end position="174"/>
    </location>
</feature>
<feature type="transmembrane region" description="Helical" evidence="5">
    <location>
        <begin position="58"/>
        <end position="82"/>
    </location>
</feature>
<feature type="transmembrane region" description="Helical" evidence="5">
    <location>
        <begin position="20"/>
        <end position="37"/>
    </location>
</feature>
<comment type="caution">
    <text evidence="6">The sequence shown here is derived from an EMBL/GenBank/DDBJ whole genome shotgun (WGS) entry which is preliminary data.</text>
</comment>
<evidence type="ECO:0000256" key="3">
    <source>
        <dbReference type="ARBA" id="ARBA00022989"/>
    </source>
</evidence>
<accession>A0A9W8HJM3</accession>
<dbReference type="OrthoDB" id="3358017at2759"/>
<dbReference type="PANTHER" id="PTHR31465:SF1">
    <property type="entry name" value="PROTEIN RTA1-RELATED"/>
    <property type="match status" value="1"/>
</dbReference>
<dbReference type="GO" id="GO:0016020">
    <property type="term" value="C:membrane"/>
    <property type="evidence" value="ECO:0007669"/>
    <property type="project" value="UniProtKB-SubCell"/>
</dbReference>
<feature type="transmembrane region" description="Helical" evidence="5">
    <location>
        <begin position="320"/>
        <end position="343"/>
    </location>
</feature>
<proteinExistence type="predicted"/>
<dbReference type="PANTHER" id="PTHR31465">
    <property type="entry name" value="PROTEIN RTA1-RELATED"/>
    <property type="match status" value="1"/>
</dbReference>
<dbReference type="InterPro" id="IPR007568">
    <property type="entry name" value="RTA1"/>
</dbReference>
<name>A0A9W8HJM3_9FUNG</name>
<keyword evidence="7" id="KW-1185">Reference proteome</keyword>
<evidence type="ECO:0000256" key="1">
    <source>
        <dbReference type="ARBA" id="ARBA00004141"/>
    </source>
</evidence>
<feature type="transmembrane region" description="Helical" evidence="5">
    <location>
        <begin position="263"/>
        <end position="283"/>
    </location>
</feature>
<feature type="transmembrane region" description="Helical" evidence="5">
    <location>
        <begin position="476"/>
        <end position="498"/>
    </location>
</feature>
<feature type="transmembrane region" description="Helical" evidence="5">
    <location>
        <begin position="231"/>
        <end position="251"/>
    </location>
</feature>
<feature type="transmembrane region" description="Helical" evidence="5">
    <location>
        <begin position="402"/>
        <end position="425"/>
    </location>
</feature>
<protein>
    <submittedName>
        <fullName evidence="6">Uncharacterized protein</fullName>
    </submittedName>
</protein>
<keyword evidence="2 5" id="KW-0812">Transmembrane</keyword>
<comment type="subcellular location">
    <subcellularLocation>
        <location evidence="1">Membrane</location>
        <topology evidence="1">Multi-pass membrane protein</topology>
    </subcellularLocation>
</comment>
<dbReference type="Pfam" id="PF04479">
    <property type="entry name" value="RTA1"/>
    <property type="match status" value="2"/>
</dbReference>
<sequence>MSTTIDYFTYTPVHGAPETASVLFAVLAVISTLQILNTDSARWQFILVGTAAAESIGYIFRSVCINHVSLGLFICMNLFLLLPPNALALFNYKIIGEVARSSSVDNAVWWKRPRFLVWFFFASDVFSFVLQSTGASMTATEDAKTAGKWICIVGLAIQLVFLAMFLVITVAIMGDRRYTVLARDGDATGIASRRRVFGLVIATSVLIYVRSIYRLIEFIDGYGGRIYRAEWAFYVFDFAMIFLAVGVYVVWHIDYFTYKLVHGAPEVAASVFGVAAVLCAFQIQRTRGAFWLYILVIAAVLECAGYITRAICISHASLGLFIASKILLLVPPNALAIMNFKALSQVLVMNQREAGGHGWRRPALLLRFFLLGTVASSGLQIAGSDILAANAPKPSDLGRRLYLAGTVVMVAVLALFISAIVAVTVAGDVRKAVGRAASKRVAGCLLATTALLQVRAVDRVVEYALTYNGTRHIGEWSFYVFDFTPMALVFIVYGVLFIGRSFPRGSKRDVDRMVELRS</sequence>
<evidence type="ECO:0000256" key="2">
    <source>
        <dbReference type="ARBA" id="ARBA00022692"/>
    </source>
</evidence>
<evidence type="ECO:0000256" key="4">
    <source>
        <dbReference type="ARBA" id="ARBA00023136"/>
    </source>
</evidence>
<evidence type="ECO:0000313" key="7">
    <source>
        <dbReference type="Proteomes" id="UP001140172"/>
    </source>
</evidence>
<keyword evidence="4 5" id="KW-0472">Membrane</keyword>
<dbReference type="Proteomes" id="UP001140172">
    <property type="component" value="Unassembled WGS sequence"/>
</dbReference>
<feature type="transmembrane region" description="Helical" evidence="5">
    <location>
        <begin position="115"/>
        <end position="137"/>
    </location>
</feature>
<keyword evidence="3 5" id="KW-1133">Transmembrane helix</keyword>
<feature type="transmembrane region" description="Helical" evidence="5">
    <location>
        <begin position="290"/>
        <end position="308"/>
    </location>
</feature>
<dbReference type="AlphaFoldDB" id="A0A9W8HJM3"/>
<feature type="transmembrane region" description="Helical" evidence="5">
    <location>
        <begin position="364"/>
        <end position="382"/>
    </location>
</feature>
<evidence type="ECO:0000313" key="6">
    <source>
        <dbReference type="EMBL" id="KAJ2783873.1"/>
    </source>
</evidence>
<reference evidence="6" key="1">
    <citation type="submission" date="2022-07" db="EMBL/GenBank/DDBJ databases">
        <title>Phylogenomic reconstructions and comparative analyses of Kickxellomycotina fungi.</title>
        <authorList>
            <person name="Reynolds N.K."/>
            <person name="Stajich J.E."/>
            <person name="Barry K."/>
            <person name="Grigoriev I.V."/>
            <person name="Crous P."/>
            <person name="Smith M.E."/>
        </authorList>
    </citation>
    <scope>NUCLEOTIDE SEQUENCE</scope>
    <source>
        <strain evidence="6">BCRC 34489</strain>
    </source>
</reference>
<dbReference type="EMBL" id="JANBUM010000129">
    <property type="protein sequence ID" value="KAJ2783873.1"/>
    <property type="molecule type" value="Genomic_DNA"/>
</dbReference>
<gene>
    <name evidence="6" type="ORF">GGI15_002435</name>
</gene>
<feature type="transmembrane region" description="Helical" evidence="5">
    <location>
        <begin position="194"/>
        <end position="210"/>
    </location>
</feature>